<keyword evidence="2" id="KW-1003">Cell membrane</keyword>
<evidence type="ECO:0000256" key="5">
    <source>
        <dbReference type="ARBA" id="ARBA00023136"/>
    </source>
</evidence>
<sequence length="146" mass="15936">MTATTEVSIGEGAHGRAASAKTAKPAAEAHGQQHPLKLYLFVWALLFILSTFSYLVDYFDLQGMLRWTLIVTFMLLKAGAIIAVFMHMAWERLALVVAILLPPMALLVFIGLMNFEGDYTNGSREAHFTPATLVSSPTKGTAPAHE</sequence>
<keyword evidence="3 6" id="KW-0812">Transmembrane</keyword>
<dbReference type="KEGG" id="mbry:B1812_05000"/>
<evidence type="ECO:0000256" key="1">
    <source>
        <dbReference type="ARBA" id="ARBA00004651"/>
    </source>
</evidence>
<evidence type="ECO:0000256" key="6">
    <source>
        <dbReference type="SAM" id="Phobius"/>
    </source>
</evidence>
<dbReference type="AlphaFoldDB" id="A0A1W6MSF4"/>
<reference evidence="7 8" key="1">
    <citation type="submission" date="2017-02" db="EMBL/GenBank/DDBJ databases">
        <authorList>
            <person name="Peterson S.W."/>
        </authorList>
    </citation>
    <scope>NUCLEOTIDE SEQUENCE [LARGE SCALE GENOMIC DNA]</scope>
    <source>
        <strain evidence="7 8">S285</strain>
    </source>
</reference>
<feature type="transmembrane region" description="Helical" evidence="6">
    <location>
        <begin position="38"/>
        <end position="55"/>
    </location>
</feature>
<evidence type="ECO:0000256" key="4">
    <source>
        <dbReference type="ARBA" id="ARBA00022989"/>
    </source>
</evidence>
<evidence type="ECO:0000313" key="7">
    <source>
        <dbReference type="EMBL" id="ARN80528.1"/>
    </source>
</evidence>
<evidence type="ECO:0000256" key="3">
    <source>
        <dbReference type="ARBA" id="ARBA00022692"/>
    </source>
</evidence>
<feature type="transmembrane region" description="Helical" evidence="6">
    <location>
        <begin position="93"/>
        <end position="115"/>
    </location>
</feature>
<dbReference type="Pfam" id="PF03626">
    <property type="entry name" value="COX4_pro"/>
    <property type="match status" value="1"/>
</dbReference>
<comment type="subcellular location">
    <subcellularLocation>
        <location evidence="1">Cell membrane</location>
        <topology evidence="1">Multi-pass membrane protein</topology>
    </subcellularLocation>
</comment>
<gene>
    <name evidence="7" type="ORF">B1812_05000</name>
</gene>
<evidence type="ECO:0000256" key="2">
    <source>
        <dbReference type="ARBA" id="ARBA00022475"/>
    </source>
</evidence>
<organism evidence="7 8">
    <name type="scientific">Methylocystis bryophila</name>
    <dbReference type="NCBI Taxonomy" id="655015"/>
    <lineage>
        <taxon>Bacteria</taxon>
        <taxon>Pseudomonadati</taxon>
        <taxon>Pseudomonadota</taxon>
        <taxon>Alphaproteobacteria</taxon>
        <taxon>Hyphomicrobiales</taxon>
        <taxon>Methylocystaceae</taxon>
        <taxon>Methylocystis</taxon>
    </lineage>
</organism>
<keyword evidence="8" id="KW-1185">Reference proteome</keyword>
<protein>
    <submittedName>
        <fullName evidence="7">Cytochrome C oxidase subunit IV</fullName>
    </submittedName>
</protein>
<dbReference type="RefSeq" id="WP_085770597.1">
    <property type="nucleotide sequence ID" value="NZ_AP027149.1"/>
</dbReference>
<dbReference type="STRING" id="655015.B1812_05000"/>
<proteinExistence type="predicted"/>
<dbReference type="EMBL" id="CP019948">
    <property type="protein sequence ID" value="ARN80528.1"/>
    <property type="molecule type" value="Genomic_DNA"/>
</dbReference>
<keyword evidence="5 6" id="KW-0472">Membrane</keyword>
<dbReference type="InterPro" id="IPR005171">
    <property type="entry name" value="Cyt_c_oxidase_su4_prok"/>
</dbReference>
<evidence type="ECO:0000313" key="8">
    <source>
        <dbReference type="Proteomes" id="UP000193978"/>
    </source>
</evidence>
<dbReference type="GO" id="GO:0005886">
    <property type="term" value="C:plasma membrane"/>
    <property type="evidence" value="ECO:0007669"/>
    <property type="project" value="UniProtKB-SubCell"/>
</dbReference>
<feature type="transmembrane region" description="Helical" evidence="6">
    <location>
        <begin position="67"/>
        <end position="86"/>
    </location>
</feature>
<accession>A0A1W6MSF4</accession>
<keyword evidence="4 6" id="KW-1133">Transmembrane helix</keyword>
<name>A0A1W6MSF4_9HYPH</name>
<dbReference type="Proteomes" id="UP000193978">
    <property type="component" value="Chromosome"/>
</dbReference>
<dbReference type="OrthoDB" id="33240at2"/>